<dbReference type="OrthoDB" id="9799225at2"/>
<protein>
    <submittedName>
        <fullName evidence="7">AI-2 transport protein TqsA</fullName>
    </submittedName>
</protein>
<reference evidence="7 8" key="1">
    <citation type="submission" date="2019-02" db="EMBL/GenBank/DDBJ databases">
        <title>Deep-cultivation of Planctomycetes and their phenomic and genomic characterization uncovers novel biology.</title>
        <authorList>
            <person name="Wiegand S."/>
            <person name="Jogler M."/>
            <person name="Boedeker C."/>
            <person name="Pinto D."/>
            <person name="Vollmers J."/>
            <person name="Rivas-Marin E."/>
            <person name="Kohn T."/>
            <person name="Peeters S.H."/>
            <person name="Heuer A."/>
            <person name="Rast P."/>
            <person name="Oberbeckmann S."/>
            <person name="Bunk B."/>
            <person name="Jeske O."/>
            <person name="Meyerdierks A."/>
            <person name="Storesund J.E."/>
            <person name="Kallscheuer N."/>
            <person name="Luecker S."/>
            <person name="Lage O.M."/>
            <person name="Pohl T."/>
            <person name="Merkel B.J."/>
            <person name="Hornburger P."/>
            <person name="Mueller R.-W."/>
            <person name="Bruemmer F."/>
            <person name="Labrenz M."/>
            <person name="Spormann A.M."/>
            <person name="Op den Camp H."/>
            <person name="Overmann J."/>
            <person name="Amann R."/>
            <person name="Jetten M.S.M."/>
            <person name="Mascher T."/>
            <person name="Medema M.H."/>
            <person name="Devos D.P."/>
            <person name="Kaster A.-K."/>
            <person name="Ovreas L."/>
            <person name="Rohde M."/>
            <person name="Galperin M.Y."/>
            <person name="Jogler C."/>
        </authorList>
    </citation>
    <scope>NUCLEOTIDE SEQUENCE [LARGE SCALE GENOMIC DNA]</scope>
    <source>
        <strain evidence="7 8">HG15A2</strain>
    </source>
</reference>
<evidence type="ECO:0000256" key="6">
    <source>
        <dbReference type="SAM" id="Phobius"/>
    </source>
</evidence>
<evidence type="ECO:0000256" key="3">
    <source>
        <dbReference type="ARBA" id="ARBA00022692"/>
    </source>
</evidence>
<evidence type="ECO:0000256" key="2">
    <source>
        <dbReference type="ARBA" id="ARBA00009773"/>
    </source>
</evidence>
<evidence type="ECO:0000313" key="8">
    <source>
        <dbReference type="Proteomes" id="UP000319852"/>
    </source>
</evidence>
<dbReference type="KEGG" id="amob:HG15A2_27910"/>
<comment type="subcellular location">
    <subcellularLocation>
        <location evidence="1">Membrane</location>
        <topology evidence="1">Multi-pass membrane protein</topology>
    </subcellularLocation>
</comment>
<keyword evidence="8" id="KW-1185">Reference proteome</keyword>
<feature type="transmembrane region" description="Helical" evidence="6">
    <location>
        <begin position="91"/>
        <end position="112"/>
    </location>
</feature>
<dbReference type="Pfam" id="PF01594">
    <property type="entry name" value="AI-2E_transport"/>
    <property type="match status" value="1"/>
</dbReference>
<accession>A0A517MX59</accession>
<dbReference type="InterPro" id="IPR002549">
    <property type="entry name" value="AI-2E-like"/>
</dbReference>
<dbReference type="EMBL" id="CP036263">
    <property type="protein sequence ID" value="QDS99468.1"/>
    <property type="molecule type" value="Genomic_DNA"/>
</dbReference>
<name>A0A517MX59_9BACT</name>
<proteinExistence type="inferred from homology"/>
<gene>
    <name evidence="7" type="primary">tqsA_1</name>
    <name evidence="7" type="ORF">HG15A2_27910</name>
</gene>
<feature type="transmembrane region" description="Helical" evidence="6">
    <location>
        <begin position="49"/>
        <end position="71"/>
    </location>
</feature>
<feature type="transmembrane region" description="Helical" evidence="6">
    <location>
        <begin position="20"/>
        <end position="42"/>
    </location>
</feature>
<keyword evidence="3 6" id="KW-0812">Transmembrane</keyword>
<comment type="similarity">
    <text evidence="2">Belongs to the autoinducer-2 exporter (AI-2E) (TC 2.A.86) family.</text>
</comment>
<dbReference type="Proteomes" id="UP000319852">
    <property type="component" value="Chromosome"/>
</dbReference>
<evidence type="ECO:0000256" key="5">
    <source>
        <dbReference type="ARBA" id="ARBA00023136"/>
    </source>
</evidence>
<keyword evidence="4 6" id="KW-1133">Transmembrane helix</keyword>
<evidence type="ECO:0000256" key="1">
    <source>
        <dbReference type="ARBA" id="ARBA00004141"/>
    </source>
</evidence>
<sequence>MWLIGLPNPILRGVGAALLNYFQFAGPAIGAIMVFVEGLGAFNGLAHAALAPAIYIGLNALEANCITHAMLGNSISLNPVMILQATVSWGWLWGIGGVLLSLPLLAVLKICFDHSRTLDPVGVFMER</sequence>
<evidence type="ECO:0000313" key="7">
    <source>
        <dbReference type="EMBL" id="QDS99468.1"/>
    </source>
</evidence>
<keyword evidence="5 6" id="KW-0472">Membrane</keyword>
<organism evidence="7 8">
    <name type="scientific">Adhaeretor mobilis</name>
    <dbReference type="NCBI Taxonomy" id="1930276"/>
    <lineage>
        <taxon>Bacteria</taxon>
        <taxon>Pseudomonadati</taxon>
        <taxon>Planctomycetota</taxon>
        <taxon>Planctomycetia</taxon>
        <taxon>Pirellulales</taxon>
        <taxon>Lacipirellulaceae</taxon>
        <taxon>Adhaeretor</taxon>
    </lineage>
</organism>
<evidence type="ECO:0000256" key="4">
    <source>
        <dbReference type="ARBA" id="ARBA00022989"/>
    </source>
</evidence>
<dbReference type="AlphaFoldDB" id="A0A517MX59"/>
<dbReference type="GO" id="GO:0016020">
    <property type="term" value="C:membrane"/>
    <property type="evidence" value="ECO:0007669"/>
    <property type="project" value="UniProtKB-SubCell"/>
</dbReference>